<accession>K1V9Z4</accession>
<evidence type="ECO:0000313" key="1">
    <source>
        <dbReference type="EMBL" id="EKC80761.1"/>
    </source>
</evidence>
<comment type="caution">
    <text evidence="1">The sequence shown here is derived from an EMBL/GenBank/DDBJ whole genome shotgun (WGS) entry which is preliminary data.</text>
</comment>
<dbReference type="EMBL" id="AJWY01000742">
    <property type="protein sequence ID" value="EKC80761.1"/>
    <property type="molecule type" value="Genomic_DNA"/>
</dbReference>
<dbReference type="AlphaFoldDB" id="K1V9Z4"/>
<feature type="non-terminal residue" evidence="1">
    <location>
        <position position="39"/>
    </location>
</feature>
<organism evidence="1">
    <name type="scientific">human gut metagenome</name>
    <dbReference type="NCBI Taxonomy" id="408170"/>
    <lineage>
        <taxon>unclassified sequences</taxon>
        <taxon>metagenomes</taxon>
        <taxon>organismal metagenomes</taxon>
    </lineage>
</organism>
<gene>
    <name evidence="1" type="ORF">LEA_01049</name>
</gene>
<protein>
    <submittedName>
        <fullName evidence="1">Secreted protein</fullName>
    </submittedName>
</protein>
<sequence>MRKIDFKKIGLAAMMLLSALTFQSCDNDNDTDWDRVFPN</sequence>
<reference evidence="1" key="1">
    <citation type="journal article" date="2013" name="Environ. Microbiol.">
        <title>Microbiota from the distal guts of lean and obese adolescents exhibit partial functional redundancy besides clear differences in community structure.</title>
        <authorList>
            <person name="Ferrer M."/>
            <person name="Ruiz A."/>
            <person name="Lanza F."/>
            <person name="Haange S.B."/>
            <person name="Oberbach A."/>
            <person name="Till H."/>
            <person name="Bargiela R."/>
            <person name="Campoy C."/>
            <person name="Segura M.T."/>
            <person name="Richter M."/>
            <person name="von Bergen M."/>
            <person name="Seifert J."/>
            <person name="Suarez A."/>
        </authorList>
    </citation>
    <scope>NUCLEOTIDE SEQUENCE</scope>
</reference>
<name>K1V9Z4_9ZZZZ</name>
<dbReference type="PROSITE" id="PS51257">
    <property type="entry name" value="PROKAR_LIPOPROTEIN"/>
    <property type="match status" value="1"/>
</dbReference>
<proteinExistence type="predicted"/>